<evidence type="ECO:0000313" key="3">
    <source>
        <dbReference type="Proteomes" id="UP001595818"/>
    </source>
</evidence>
<dbReference type="SUPFAM" id="SSF48208">
    <property type="entry name" value="Six-hairpin glycosidases"/>
    <property type="match status" value="1"/>
</dbReference>
<evidence type="ECO:0000259" key="1">
    <source>
        <dbReference type="Pfam" id="PF00534"/>
    </source>
</evidence>
<comment type="caution">
    <text evidence="2">The sequence shown here is derived from an EMBL/GenBank/DDBJ whole genome shotgun (WGS) entry which is preliminary data.</text>
</comment>
<name>A0ABV9T0D6_9BACT</name>
<dbReference type="SUPFAM" id="SSF53756">
    <property type="entry name" value="UDP-Glycosyltransferase/glycogen phosphorylase"/>
    <property type="match status" value="1"/>
</dbReference>
<dbReference type="PANTHER" id="PTHR12526">
    <property type="entry name" value="GLYCOSYLTRANSFERASE"/>
    <property type="match status" value="1"/>
</dbReference>
<dbReference type="Gene3D" id="3.40.50.2000">
    <property type="entry name" value="Glycogen Phosphorylase B"/>
    <property type="match status" value="2"/>
</dbReference>
<dbReference type="Proteomes" id="UP001595818">
    <property type="component" value="Unassembled WGS sequence"/>
</dbReference>
<dbReference type="RefSeq" id="WP_377063924.1">
    <property type="nucleotide sequence ID" value="NZ_JBHSJJ010000004.1"/>
</dbReference>
<protein>
    <submittedName>
        <fullName evidence="2">Glycosyltransferase family 4 protein</fullName>
    </submittedName>
</protein>
<dbReference type="EMBL" id="JBHSJJ010000004">
    <property type="protein sequence ID" value="MFC4871962.1"/>
    <property type="molecule type" value="Genomic_DNA"/>
</dbReference>
<proteinExistence type="predicted"/>
<dbReference type="InterPro" id="IPR001296">
    <property type="entry name" value="Glyco_trans_1"/>
</dbReference>
<dbReference type="InterPro" id="IPR008928">
    <property type="entry name" value="6-hairpin_glycosidase_sf"/>
</dbReference>
<evidence type="ECO:0000313" key="2">
    <source>
        <dbReference type="EMBL" id="MFC4871962.1"/>
    </source>
</evidence>
<organism evidence="2 3">
    <name type="scientific">Negadavirga shengliensis</name>
    <dbReference type="NCBI Taxonomy" id="1389218"/>
    <lineage>
        <taxon>Bacteria</taxon>
        <taxon>Pseudomonadati</taxon>
        <taxon>Bacteroidota</taxon>
        <taxon>Cytophagia</taxon>
        <taxon>Cytophagales</taxon>
        <taxon>Cyclobacteriaceae</taxon>
        <taxon>Negadavirga</taxon>
    </lineage>
</organism>
<dbReference type="PANTHER" id="PTHR12526:SF572">
    <property type="entry name" value="BLL5144 PROTEIN"/>
    <property type="match status" value="1"/>
</dbReference>
<dbReference type="Pfam" id="PF00534">
    <property type="entry name" value="Glycos_transf_1"/>
    <property type="match status" value="1"/>
</dbReference>
<sequence length="763" mass="87013">MKIGYISTYPPRECGIGTFTQNLQQAIKKSVEGDGGTYEGFVIAINDEDGYHSHPSEVKMTLQQDQQTDYLEAADFINLSGLDLCVLEHEFGIFGGESGLYILPLLHRLEMPFIVTLHTVLDSPSYNEKIILKEVCDMASKVVVMSKKAVKFLDEIYQVSREKISLIEHGVPDMQFDTSGVRKAFRFEEKKILMTFGFVSRNKGIETVIKSLPDVIKNHPNTVYMILGKTHPNVIKHAGEEYRNYLKLMVKNMDLQDHVLFLNDFIDENELIKYLTACDIYITPYLAQAQITSGTLSYAIGAGCAIASTPYWHAEELLENGMGRLFGFRNHEELSTLLNDMLSNPVQLNAIREKALEYGKTITWPMIGGKYKNLLNAVLNEAPIKREKKESILDILLLPNFSMAHIKRLTDDTGIIQHAKYGIPNLKEGYCLDDNARALLMVLMAYKQKKDPLALGYMPIYLSYIHYLQNPDGTFKNFLGFKRDFLDQVGSEDSFGRTIWALGYLMGNAPNDAYFQTGKLMFLDAVPNFDKLKSIRGIANTIIGISYYLKANRYDDQMTEILRILTNKLIRQYKQQATTDWRWFESLLAYDNGILPLALLHSAEILEDDETICIAMETMDFLTEHTMKDGILSIIGNKEWYVKDGHRSVFAQQPIDALSMVQMYHQAFQLTRENTYLKKLFASFMWFLGENDLRMSLYDFETKGCCDGFESYGVNRNQGAESSLAYLISHLEVLQAHEEFYKAEEAEKLVVTGPISLKKEVFP</sequence>
<gene>
    <name evidence="2" type="ORF">ACFPFU_09705</name>
</gene>
<dbReference type="CDD" id="cd03822">
    <property type="entry name" value="GT4_mannosyltransferase-like"/>
    <property type="match status" value="1"/>
</dbReference>
<feature type="domain" description="Glycosyl transferase family 1" evidence="1">
    <location>
        <begin position="185"/>
        <end position="355"/>
    </location>
</feature>
<accession>A0ABV9T0D6</accession>
<reference evidence="3" key="1">
    <citation type="journal article" date="2019" name="Int. J. Syst. Evol. Microbiol.">
        <title>The Global Catalogue of Microorganisms (GCM) 10K type strain sequencing project: providing services to taxonomists for standard genome sequencing and annotation.</title>
        <authorList>
            <consortium name="The Broad Institute Genomics Platform"/>
            <consortium name="The Broad Institute Genome Sequencing Center for Infectious Disease"/>
            <person name="Wu L."/>
            <person name="Ma J."/>
        </authorList>
    </citation>
    <scope>NUCLEOTIDE SEQUENCE [LARGE SCALE GENOMIC DNA]</scope>
    <source>
        <strain evidence="3">CGMCC 4.7466</strain>
    </source>
</reference>
<keyword evidence="3" id="KW-1185">Reference proteome</keyword>